<sequence length="159" mass="19223">MEEKVCFARLNELFLKVLDGYEDYINKKKNKTIEIFNSNFNGLIVNIGGEKVNKTYEDFYKIKKMYMKTYNEENRAYCEKVETLINVFWGARECFEFIDKNIGPEIEIELKNENDIDVFWYLFSRAYEEIKKNNNLLRLRAIDFEFDLKKKGFFSRLFS</sequence>
<dbReference type="EMBL" id="ACJY01000101">
    <property type="protein sequence ID" value="EFE85844.1"/>
    <property type="molecule type" value="Genomic_DNA"/>
</dbReference>
<name>D4CXU5_9FUSO</name>
<gene>
    <name evidence="1" type="ORF">FUSPEROL_02202</name>
</gene>
<proteinExistence type="predicted"/>
<evidence type="ECO:0000313" key="2">
    <source>
        <dbReference type="Proteomes" id="UP000003748"/>
    </source>
</evidence>
<dbReference type="RefSeq" id="WP_005975079.1">
    <property type="nucleotide sequence ID" value="NZ_GG665898.1"/>
</dbReference>
<dbReference type="Proteomes" id="UP000003748">
    <property type="component" value="Unassembled WGS sequence"/>
</dbReference>
<evidence type="ECO:0000313" key="1">
    <source>
        <dbReference type="EMBL" id="EFE85844.1"/>
    </source>
</evidence>
<organism evidence="1 2">
    <name type="scientific">Fusobacterium periodonticum ATCC 33693</name>
    <dbReference type="NCBI Taxonomy" id="546275"/>
    <lineage>
        <taxon>Bacteria</taxon>
        <taxon>Fusobacteriati</taxon>
        <taxon>Fusobacteriota</taxon>
        <taxon>Fusobacteriia</taxon>
        <taxon>Fusobacteriales</taxon>
        <taxon>Fusobacteriaceae</taxon>
        <taxon>Fusobacterium</taxon>
    </lineage>
</organism>
<comment type="caution">
    <text evidence="1">The sequence shown here is derived from an EMBL/GenBank/DDBJ whole genome shotgun (WGS) entry which is preliminary data.</text>
</comment>
<protein>
    <submittedName>
        <fullName evidence="1">Uncharacterized protein</fullName>
    </submittedName>
</protein>
<accession>D4CXU5</accession>
<dbReference type="GeneID" id="78420367"/>
<dbReference type="AlphaFoldDB" id="D4CXU5"/>
<reference evidence="1 2" key="1">
    <citation type="submission" date="2010-02" db="EMBL/GenBank/DDBJ databases">
        <authorList>
            <person name="Weinstock G."/>
            <person name="Sodergren E."/>
            <person name="Clifton S."/>
            <person name="Fulton L."/>
            <person name="Fulton B."/>
            <person name="Courtney L."/>
            <person name="Fronick C."/>
            <person name="Harrison M."/>
            <person name="Strong C."/>
            <person name="Farmer C."/>
            <person name="Delahaunty K."/>
            <person name="Markovic C."/>
            <person name="Hall O."/>
            <person name="Minx P."/>
            <person name="Tomlinson C."/>
            <person name="Mitreva M."/>
            <person name="Nelson J."/>
            <person name="Hou S."/>
            <person name="Wollam A."/>
            <person name="Pepin K.H."/>
            <person name="Johnson M."/>
            <person name="Bhonagiri V."/>
            <person name="Zhang X."/>
            <person name="Suruliraj S."/>
            <person name="Warren W."/>
            <person name="Chinwalla A."/>
            <person name="Mardis E.R."/>
            <person name="Wilson R.K."/>
        </authorList>
    </citation>
    <scope>NUCLEOTIDE SEQUENCE [LARGE SCALE GENOMIC DNA]</scope>
    <source>
        <strain evidence="1 2">ATCC 33693</strain>
    </source>
</reference>
<dbReference type="HOGENOM" id="CLU_1658282_0_0_0"/>